<dbReference type="AlphaFoldDB" id="A0A2V1CZN8"/>
<dbReference type="Proteomes" id="UP000244855">
    <property type="component" value="Unassembled WGS sequence"/>
</dbReference>
<dbReference type="EMBL" id="KZ805938">
    <property type="protein sequence ID" value="PVH91171.1"/>
    <property type="molecule type" value="Genomic_DNA"/>
</dbReference>
<dbReference type="SUPFAM" id="SSF53474">
    <property type="entry name" value="alpha/beta-Hydrolases"/>
    <property type="match status" value="1"/>
</dbReference>
<accession>A0A2V1CZN8</accession>
<evidence type="ECO:0000313" key="2">
    <source>
        <dbReference type="Proteomes" id="UP000244855"/>
    </source>
</evidence>
<dbReference type="GO" id="GO:0004806">
    <property type="term" value="F:triacylglycerol lipase activity"/>
    <property type="evidence" value="ECO:0007669"/>
    <property type="project" value="InterPro"/>
</dbReference>
<gene>
    <name evidence="1" type="ORF">DM02DRAFT_636297</name>
</gene>
<dbReference type="InterPro" id="IPR029058">
    <property type="entry name" value="AB_hydrolase_fold"/>
</dbReference>
<reference evidence="1 2" key="1">
    <citation type="journal article" date="2018" name="Sci. Rep.">
        <title>Comparative genomics provides insights into the lifestyle and reveals functional heterogeneity of dark septate endophytic fungi.</title>
        <authorList>
            <person name="Knapp D.G."/>
            <person name="Nemeth J.B."/>
            <person name="Barry K."/>
            <person name="Hainaut M."/>
            <person name="Henrissat B."/>
            <person name="Johnson J."/>
            <person name="Kuo A."/>
            <person name="Lim J.H.P."/>
            <person name="Lipzen A."/>
            <person name="Nolan M."/>
            <person name="Ohm R.A."/>
            <person name="Tamas L."/>
            <person name="Grigoriev I.V."/>
            <person name="Spatafora J.W."/>
            <person name="Nagy L.G."/>
            <person name="Kovacs G.M."/>
        </authorList>
    </citation>
    <scope>NUCLEOTIDE SEQUENCE [LARGE SCALE GENOMIC DNA]</scope>
    <source>
        <strain evidence="1 2">DSE2036</strain>
    </source>
</reference>
<name>A0A2V1CZN8_9PLEO</name>
<organism evidence="1 2">
    <name type="scientific">Periconia macrospinosa</name>
    <dbReference type="NCBI Taxonomy" id="97972"/>
    <lineage>
        <taxon>Eukaryota</taxon>
        <taxon>Fungi</taxon>
        <taxon>Dikarya</taxon>
        <taxon>Ascomycota</taxon>
        <taxon>Pezizomycotina</taxon>
        <taxon>Dothideomycetes</taxon>
        <taxon>Pleosporomycetidae</taxon>
        <taxon>Pleosporales</taxon>
        <taxon>Massarineae</taxon>
        <taxon>Periconiaceae</taxon>
        <taxon>Periconia</taxon>
    </lineage>
</organism>
<keyword evidence="1" id="KW-0378">Hydrolase</keyword>
<dbReference type="PANTHER" id="PTHR34853">
    <property type="match status" value="1"/>
</dbReference>
<dbReference type="GO" id="GO:0016042">
    <property type="term" value="P:lipid catabolic process"/>
    <property type="evidence" value="ECO:0007669"/>
    <property type="project" value="InterPro"/>
</dbReference>
<keyword evidence="2" id="KW-1185">Reference proteome</keyword>
<dbReference type="InterPro" id="IPR005152">
    <property type="entry name" value="Lipase_secreted"/>
</dbReference>
<sequence length="483" mass="52091">MQVAPTIGIIIRRSLVSWSPIAAMLKSYFLFCLISRSGAFNVDLSALSSRQATSPDQLPDAVLPALAFERSTWVAGSVFEDPFYKVNSEWAEADPGTLFRVEDMNPTLYTIPPTTAISRILYQSRSLGGKKVPASGYVLFPYSPRKVEGGGVPIVIWGHGTSGIHPESAPSHLRDLWQNAQGPTPLVEQGYVVIAPDYAGLGVSRNASGGNITHEYLASPAHANDMENALKAARSAFTFLGRKFVTVGQSQGGGAVWSFAENMHSNPIEGYLGGVALAPVTRLLDLPSENNPIKPLLAAATLPSIASLYSDFNISSVLTPEGLQRFNLELKTGGNVATTIALLLTMAGFQILKDGWEQNEFVQRYQAATSAGGKPIKGPLLVQQGDADINIYVQTTTAAVDKTASASPKESITYLVYSNITHAPINWASQQRTLNWIAERFNGQAAPSGLAKEQISSLRPWSKYLADQNFYSVPATEFYHVPA</sequence>
<dbReference type="PANTHER" id="PTHR34853:SF1">
    <property type="entry name" value="LIPASE 5"/>
    <property type="match status" value="1"/>
</dbReference>
<proteinExistence type="predicted"/>
<evidence type="ECO:0000313" key="1">
    <source>
        <dbReference type="EMBL" id="PVH91171.1"/>
    </source>
</evidence>
<dbReference type="Gene3D" id="3.40.50.1820">
    <property type="entry name" value="alpha/beta hydrolase"/>
    <property type="match status" value="2"/>
</dbReference>
<dbReference type="STRING" id="97972.A0A2V1CZN8"/>
<dbReference type="OrthoDB" id="5382058at2759"/>
<protein>
    <submittedName>
        <fullName evidence="1">Alpha/beta-hydrolase</fullName>
    </submittedName>
</protein>